<dbReference type="Gramene" id="OE9A060336T1">
    <property type="protein sequence ID" value="OE9A060336C1"/>
    <property type="gene ID" value="OE9A060336"/>
</dbReference>
<keyword evidence="1" id="KW-0472">Membrane</keyword>
<feature type="transmembrane region" description="Helical" evidence="1">
    <location>
        <begin position="102"/>
        <end position="120"/>
    </location>
</feature>
<dbReference type="GO" id="GO:0008312">
    <property type="term" value="F:7S RNA binding"/>
    <property type="evidence" value="ECO:0007669"/>
    <property type="project" value="TreeGrafter"/>
</dbReference>
<reference evidence="2 3" key="1">
    <citation type="submission" date="2019-12" db="EMBL/GenBank/DDBJ databases">
        <authorList>
            <person name="Alioto T."/>
            <person name="Alioto T."/>
            <person name="Gomez Garrido J."/>
        </authorList>
    </citation>
    <scope>NUCLEOTIDE SEQUENCE [LARGE SCALE GENOMIC DNA]</scope>
</reference>
<comment type="caution">
    <text evidence="2">The sequence shown here is derived from an EMBL/GenBank/DDBJ whole genome shotgun (WGS) entry which is preliminary data.</text>
</comment>
<proteinExistence type="predicted"/>
<accession>A0A8S0RFU1</accession>
<keyword evidence="1" id="KW-0812">Transmembrane</keyword>
<dbReference type="PANTHER" id="PTHR14094">
    <property type="entry name" value="SIGNAL RECOGNITION PARTICLE 72"/>
    <property type="match status" value="1"/>
</dbReference>
<dbReference type="PANTHER" id="PTHR14094:SF9">
    <property type="entry name" value="SIGNAL RECOGNITION PARTICLE SUBUNIT SRP72"/>
    <property type="match status" value="1"/>
</dbReference>
<dbReference type="InterPro" id="IPR026270">
    <property type="entry name" value="SRP72"/>
</dbReference>
<dbReference type="AlphaFoldDB" id="A0A8S0RFU1"/>
<sequence length="130" mass="15053">MILVHVREYQNTTHNIFLYRCSQILGNTQEAFEFYTNVIKRNLADESSLAVATNNLIALKGPKDVANGLRKLDKPIEKGEGPQIFQLARGLDLKLSRKQREAIFTSIVCCCYFILIRWIRSFRSTYLFFS</sequence>
<evidence type="ECO:0000313" key="3">
    <source>
        <dbReference type="Proteomes" id="UP000594638"/>
    </source>
</evidence>
<organism evidence="2 3">
    <name type="scientific">Olea europaea subsp. europaea</name>
    <dbReference type="NCBI Taxonomy" id="158383"/>
    <lineage>
        <taxon>Eukaryota</taxon>
        <taxon>Viridiplantae</taxon>
        <taxon>Streptophyta</taxon>
        <taxon>Embryophyta</taxon>
        <taxon>Tracheophyta</taxon>
        <taxon>Spermatophyta</taxon>
        <taxon>Magnoliopsida</taxon>
        <taxon>eudicotyledons</taxon>
        <taxon>Gunneridae</taxon>
        <taxon>Pentapetalae</taxon>
        <taxon>asterids</taxon>
        <taxon>lamiids</taxon>
        <taxon>Lamiales</taxon>
        <taxon>Oleaceae</taxon>
        <taxon>Oleeae</taxon>
        <taxon>Olea</taxon>
    </lineage>
</organism>
<dbReference type="Proteomes" id="UP000594638">
    <property type="component" value="Unassembled WGS sequence"/>
</dbReference>
<keyword evidence="3" id="KW-1185">Reference proteome</keyword>
<protein>
    <submittedName>
        <fullName evidence="2">Signal recognition particle subunit SRP72-like</fullName>
    </submittedName>
</protein>
<gene>
    <name evidence="2" type="ORF">OLEA9_A060336</name>
</gene>
<dbReference type="GO" id="GO:0043022">
    <property type="term" value="F:ribosome binding"/>
    <property type="evidence" value="ECO:0007669"/>
    <property type="project" value="TreeGrafter"/>
</dbReference>
<dbReference type="GO" id="GO:0005786">
    <property type="term" value="C:signal recognition particle, endoplasmic reticulum targeting"/>
    <property type="evidence" value="ECO:0007669"/>
    <property type="project" value="TreeGrafter"/>
</dbReference>
<dbReference type="GO" id="GO:0006614">
    <property type="term" value="P:SRP-dependent cotranslational protein targeting to membrane"/>
    <property type="evidence" value="ECO:0007669"/>
    <property type="project" value="InterPro"/>
</dbReference>
<name>A0A8S0RFU1_OLEEU</name>
<keyword evidence="1" id="KW-1133">Transmembrane helix</keyword>
<evidence type="ECO:0000313" key="2">
    <source>
        <dbReference type="EMBL" id="CAA2978136.1"/>
    </source>
</evidence>
<dbReference type="OrthoDB" id="5421607at2759"/>
<dbReference type="EMBL" id="CACTIH010003616">
    <property type="protein sequence ID" value="CAA2978136.1"/>
    <property type="molecule type" value="Genomic_DNA"/>
</dbReference>
<evidence type="ECO:0000256" key="1">
    <source>
        <dbReference type="SAM" id="Phobius"/>
    </source>
</evidence>